<proteinExistence type="predicted"/>
<evidence type="ECO:0000313" key="1">
    <source>
        <dbReference type="EMBL" id="PZQ13654.1"/>
    </source>
</evidence>
<accession>A0A2W5KD88</accession>
<gene>
    <name evidence="1" type="ORF">DI565_14020</name>
</gene>
<evidence type="ECO:0000313" key="2">
    <source>
        <dbReference type="Proteomes" id="UP000249577"/>
    </source>
</evidence>
<dbReference type="AlphaFoldDB" id="A0A2W5KD88"/>
<sequence>MLDVDRIDRDIRELVQAVATLEVVVARIAGSKLAFRGRLACELRHLADDAVYQRDGLDPAMLDRIARHLGDQIPEIIDLAKEAHGRDASD</sequence>
<protein>
    <submittedName>
        <fullName evidence="1">Uncharacterized protein</fullName>
    </submittedName>
</protein>
<organism evidence="1 2">
    <name type="scientific">Ancylobacter novellus</name>
    <name type="common">Thiobacillus novellus</name>
    <dbReference type="NCBI Taxonomy" id="921"/>
    <lineage>
        <taxon>Bacteria</taxon>
        <taxon>Pseudomonadati</taxon>
        <taxon>Pseudomonadota</taxon>
        <taxon>Alphaproteobacteria</taxon>
        <taxon>Hyphomicrobiales</taxon>
        <taxon>Xanthobacteraceae</taxon>
        <taxon>Ancylobacter</taxon>
    </lineage>
</organism>
<dbReference type="Proteomes" id="UP000249577">
    <property type="component" value="Unassembled WGS sequence"/>
</dbReference>
<dbReference type="EMBL" id="QFPN01000007">
    <property type="protein sequence ID" value="PZQ13654.1"/>
    <property type="molecule type" value="Genomic_DNA"/>
</dbReference>
<name>A0A2W5KD88_ANCNO</name>
<reference evidence="1 2" key="1">
    <citation type="submission" date="2017-08" db="EMBL/GenBank/DDBJ databases">
        <title>Infants hospitalized years apart are colonized by the same room-sourced microbial strains.</title>
        <authorList>
            <person name="Brooks B."/>
            <person name="Olm M.R."/>
            <person name="Firek B.A."/>
            <person name="Baker R."/>
            <person name="Thomas B.C."/>
            <person name="Morowitz M.J."/>
            <person name="Banfield J.F."/>
        </authorList>
    </citation>
    <scope>NUCLEOTIDE SEQUENCE [LARGE SCALE GENOMIC DNA]</scope>
    <source>
        <strain evidence="1">S2_005_003_R2_43</strain>
    </source>
</reference>
<comment type="caution">
    <text evidence="1">The sequence shown here is derived from an EMBL/GenBank/DDBJ whole genome shotgun (WGS) entry which is preliminary data.</text>
</comment>